<evidence type="ECO:0000313" key="2">
    <source>
        <dbReference type="Proteomes" id="UP001153331"/>
    </source>
</evidence>
<dbReference type="EMBL" id="JAPHNI010001698">
    <property type="protein sequence ID" value="KAJ8104998.1"/>
    <property type="molecule type" value="Genomic_DNA"/>
</dbReference>
<accession>A0ACC2HQF1</accession>
<evidence type="ECO:0000313" key="1">
    <source>
        <dbReference type="EMBL" id="KAJ8104998.1"/>
    </source>
</evidence>
<comment type="caution">
    <text evidence="1">The sequence shown here is derived from an EMBL/GenBank/DDBJ whole genome shotgun (WGS) entry which is preliminary data.</text>
</comment>
<sequence length="329" mass="35180">MIDCPGAVSACSAATAWPHLSPAALNAHCNTTEHPVSQQIVHSLTIANRHTISMGDITEQHELASINNDARSSPHLTERPKPEPDAIPSADAASLVEAAGMSAAEERPSRSASPPGDEDVSEARDHSEASSLLPATVTARPQPEHRSASPSLELDKERTHSPLAPAETFFCPPQISADLPGPSTSTIPSGSCVSQSSSKHTSTLVKGSKQIYGVNEGYDDYPHIHNPRSIARWGRLPCGPNQKLPWPRNMHGHRHVTSYAGAPLFRLCSSVPYVLGPLALITRLQLIVETPILLPDEAKELVAARGIDVAALDSYDLALLNVLCCLWND</sequence>
<dbReference type="Proteomes" id="UP001153331">
    <property type="component" value="Unassembled WGS sequence"/>
</dbReference>
<gene>
    <name evidence="1" type="ORF">OPT61_g10446</name>
</gene>
<keyword evidence="2" id="KW-1185">Reference proteome</keyword>
<organism evidence="1 2">
    <name type="scientific">Boeremia exigua</name>
    <dbReference type="NCBI Taxonomy" id="749465"/>
    <lineage>
        <taxon>Eukaryota</taxon>
        <taxon>Fungi</taxon>
        <taxon>Dikarya</taxon>
        <taxon>Ascomycota</taxon>
        <taxon>Pezizomycotina</taxon>
        <taxon>Dothideomycetes</taxon>
        <taxon>Pleosporomycetidae</taxon>
        <taxon>Pleosporales</taxon>
        <taxon>Pleosporineae</taxon>
        <taxon>Didymellaceae</taxon>
        <taxon>Boeremia</taxon>
    </lineage>
</organism>
<reference evidence="1" key="1">
    <citation type="submission" date="2022-11" db="EMBL/GenBank/DDBJ databases">
        <title>Genome Sequence of Boeremia exigua.</title>
        <authorList>
            <person name="Buettner E."/>
        </authorList>
    </citation>
    <scope>NUCLEOTIDE SEQUENCE</scope>
    <source>
        <strain evidence="1">CU02</strain>
    </source>
</reference>
<protein>
    <submittedName>
        <fullName evidence="1">Uncharacterized protein</fullName>
    </submittedName>
</protein>
<name>A0ACC2HQF1_9PLEO</name>
<proteinExistence type="predicted"/>